<dbReference type="Proteomes" id="UP000028006">
    <property type="component" value="Unassembled WGS sequence"/>
</dbReference>
<dbReference type="AlphaFoldDB" id="A0A081NBH2"/>
<protein>
    <submittedName>
        <fullName evidence="1">Uncharacterized protein</fullName>
    </submittedName>
</protein>
<reference evidence="1 2" key="1">
    <citation type="submission" date="2014-06" db="EMBL/GenBank/DDBJ databases">
        <title>Whole Genome Sequences of Three Symbiotic Endozoicomonas Bacteria.</title>
        <authorList>
            <person name="Neave M.J."/>
            <person name="Apprill A."/>
            <person name="Voolstra C.R."/>
        </authorList>
    </citation>
    <scope>NUCLEOTIDE SEQUENCE [LARGE SCALE GENOMIC DNA]</scope>
    <source>
        <strain evidence="1 2">LMG 24815</strain>
    </source>
</reference>
<evidence type="ECO:0000313" key="2">
    <source>
        <dbReference type="Proteomes" id="UP000028006"/>
    </source>
</evidence>
<name>A0A081NBH2_9GAMM</name>
<dbReference type="RefSeq" id="WP_034873066.1">
    <property type="nucleotide sequence ID" value="NZ_JOKG01000001.1"/>
</dbReference>
<sequence length="349" mass="39844">MKIAGFLLVCVLWSCRVWSDIFPEGLTDFGDLADQASAVSMLYDQNYTSLEELAKGEGGQHAASFIVVFDNRKWFVKTIRKNKSMETGPDSMTSYIRSLLLKVTEILLLKVTDWGSSLSNENMNLAYEWELVKRKADFDYLSEFKTGLVLPERAAFFSTAGEEFYIVSYPMVSGKSMKAVIESGNYASESEAKKTWLKLAYRYAHATAALNFGPYTDGDEATDFYRLSEKPSYVHLDDRNSTNQLYDKDNDWVYFIDLASEEGKARKNDSVLSSQRQMIRTLLKILKQPACMNKECFDALKDAIVDGYTSALPRFDSKSVSEKIEMMFRVSVDLKCEEYYPPEYCQFSK</sequence>
<organism evidence="1 2">
    <name type="scientific">Endozoicomonas montiporae</name>
    <dbReference type="NCBI Taxonomy" id="1027273"/>
    <lineage>
        <taxon>Bacteria</taxon>
        <taxon>Pseudomonadati</taxon>
        <taxon>Pseudomonadota</taxon>
        <taxon>Gammaproteobacteria</taxon>
        <taxon>Oceanospirillales</taxon>
        <taxon>Endozoicomonadaceae</taxon>
        <taxon>Endozoicomonas</taxon>
    </lineage>
</organism>
<accession>A0A081NBH2</accession>
<proteinExistence type="predicted"/>
<keyword evidence="2" id="KW-1185">Reference proteome</keyword>
<evidence type="ECO:0000313" key="1">
    <source>
        <dbReference type="EMBL" id="KEQ15795.1"/>
    </source>
</evidence>
<dbReference type="EMBL" id="JOKG01000001">
    <property type="protein sequence ID" value="KEQ15795.1"/>
    <property type="molecule type" value="Genomic_DNA"/>
</dbReference>
<gene>
    <name evidence="1" type="ORF">GZ77_04465</name>
</gene>
<comment type="caution">
    <text evidence="1">The sequence shown here is derived from an EMBL/GenBank/DDBJ whole genome shotgun (WGS) entry which is preliminary data.</text>
</comment>